<reference evidence="7 8" key="1">
    <citation type="submission" date="2019-11" db="EMBL/GenBank/DDBJ databases">
        <title>Novel species isolated from a subtropical stream in China.</title>
        <authorList>
            <person name="Lu H."/>
        </authorList>
    </citation>
    <scope>NUCLEOTIDE SEQUENCE [LARGE SCALE GENOMIC DNA]</scope>
    <source>
        <strain evidence="7 8">FT80W</strain>
    </source>
</reference>
<accession>A0A6I2L984</accession>
<name>A0A6I2L984_9BURK</name>
<dbReference type="PANTHER" id="PTHR35401">
    <property type="entry name" value="COPG FAMILY HELIX-TURN-HELIX PROTEIN-RELATED-RELATED"/>
    <property type="match status" value="1"/>
</dbReference>
<keyword evidence="4" id="KW-0238">DNA-binding</keyword>
<dbReference type="SUPFAM" id="SSF47598">
    <property type="entry name" value="Ribbon-helix-helix"/>
    <property type="match status" value="1"/>
</dbReference>
<evidence type="ECO:0000313" key="8">
    <source>
        <dbReference type="Proteomes" id="UP000433309"/>
    </source>
</evidence>
<sequence length="113" mass="12469">MPKSRTSIVESSESLATTASGEALASTAKASVNLRLDHETRYLIEEAAAILGKSRADFMVDSARRQALDVLLDQRLFILDKEQHQTFAQALNNAPPPGPKLKSLLRRVPAWNR</sequence>
<evidence type="ECO:0000256" key="6">
    <source>
        <dbReference type="ARBA" id="ARBA00049988"/>
    </source>
</evidence>
<evidence type="ECO:0000256" key="5">
    <source>
        <dbReference type="ARBA" id="ARBA00023163"/>
    </source>
</evidence>
<keyword evidence="1" id="KW-0678">Repressor</keyword>
<evidence type="ECO:0000256" key="2">
    <source>
        <dbReference type="ARBA" id="ARBA00022649"/>
    </source>
</evidence>
<gene>
    <name evidence="7" type="ORF">GJ699_31985</name>
</gene>
<keyword evidence="8" id="KW-1185">Reference proteome</keyword>
<dbReference type="Gene3D" id="1.20.5.780">
    <property type="entry name" value="Single helix bin"/>
    <property type="match status" value="1"/>
</dbReference>
<evidence type="ECO:0000313" key="7">
    <source>
        <dbReference type="EMBL" id="MRW94598.1"/>
    </source>
</evidence>
<dbReference type="GO" id="GO:0003677">
    <property type="term" value="F:DNA binding"/>
    <property type="evidence" value="ECO:0007669"/>
    <property type="project" value="UniProtKB-KW"/>
</dbReference>
<dbReference type="Proteomes" id="UP000433309">
    <property type="component" value="Unassembled WGS sequence"/>
</dbReference>
<dbReference type="InterPro" id="IPR014795">
    <property type="entry name" value="TacA_1-like"/>
</dbReference>
<dbReference type="PANTHER" id="PTHR35401:SF1">
    <property type="entry name" value="CYTOPLASMIC PROTEIN"/>
    <property type="match status" value="1"/>
</dbReference>
<organism evidence="7 8">
    <name type="scientific">Duganella guangzhouensis</name>
    <dbReference type="NCBI Taxonomy" id="2666084"/>
    <lineage>
        <taxon>Bacteria</taxon>
        <taxon>Pseudomonadati</taxon>
        <taxon>Pseudomonadota</taxon>
        <taxon>Betaproteobacteria</taxon>
        <taxon>Burkholderiales</taxon>
        <taxon>Oxalobacteraceae</taxon>
        <taxon>Telluria group</taxon>
        <taxon>Duganella</taxon>
    </lineage>
</organism>
<evidence type="ECO:0000256" key="3">
    <source>
        <dbReference type="ARBA" id="ARBA00023015"/>
    </source>
</evidence>
<keyword evidence="2" id="KW-1277">Toxin-antitoxin system</keyword>
<keyword evidence="5" id="KW-0804">Transcription</keyword>
<dbReference type="EMBL" id="WKJK01000031">
    <property type="protein sequence ID" value="MRW94598.1"/>
    <property type="molecule type" value="Genomic_DNA"/>
</dbReference>
<dbReference type="GO" id="GO:0006355">
    <property type="term" value="P:regulation of DNA-templated transcription"/>
    <property type="evidence" value="ECO:0007669"/>
    <property type="project" value="InterPro"/>
</dbReference>
<evidence type="ECO:0000256" key="4">
    <source>
        <dbReference type="ARBA" id="ARBA00023125"/>
    </source>
</evidence>
<evidence type="ECO:0000256" key="1">
    <source>
        <dbReference type="ARBA" id="ARBA00022491"/>
    </source>
</evidence>
<dbReference type="RefSeq" id="WP_154383470.1">
    <property type="nucleotide sequence ID" value="NZ_WKJK01000031.1"/>
</dbReference>
<dbReference type="InterPro" id="IPR010985">
    <property type="entry name" value="Ribbon_hlx_hlx"/>
</dbReference>
<dbReference type="AlphaFoldDB" id="A0A6I2L984"/>
<comment type="caution">
    <text evidence="7">The sequence shown here is derived from an EMBL/GenBank/DDBJ whole genome shotgun (WGS) entry which is preliminary data.</text>
</comment>
<dbReference type="Pfam" id="PF08681">
    <property type="entry name" value="TacA1"/>
    <property type="match status" value="1"/>
</dbReference>
<keyword evidence="3" id="KW-0805">Transcription regulation</keyword>
<proteinExistence type="inferred from homology"/>
<comment type="similarity">
    <text evidence="6">Belongs to the TacA antitoxin family.</text>
</comment>
<protein>
    <submittedName>
        <fullName evidence="7">DUF1778 domain-containing protein</fullName>
    </submittedName>
</protein>